<evidence type="ECO:0000256" key="3">
    <source>
        <dbReference type="ARBA" id="ARBA00022448"/>
    </source>
</evidence>
<dbReference type="CDD" id="cd10326">
    <property type="entry name" value="SLC5sbd_NIS-like"/>
    <property type="match status" value="1"/>
</dbReference>
<accession>A0A4Q0PQX3</accession>
<evidence type="ECO:0000313" key="13">
    <source>
        <dbReference type="EMBL" id="RXG32632.1"/>
    </source>
</evidence>
<dbReference type="STRING" id="1122159.SAMN02745246_00467"/>
<keyword evidence="6 12" id="KW-1133">Transmembrane helix</keyword>
<comment type="subcellular location">
    <subcellularLocation>
        <location evidence="1">Cell membrane</location>
        <topology evidence="1">Multi-pass membrane protein</topology>
    </subcellularLocation>
</comment>
<keyword evidence="3" id="KW-0813">Transport</keyword>
<dbReference type="InterPro" id="IPR051163">
    <property type="entry name" value="Sodium:Solute_Symporter_SSF"/>
</dbReference>
<feature type="transmembrane region" description="Helical" evidence="12">
    <location>
        <begin position="317"/>
        <end position="336"/>
    </location>
</feature>
<feature type="transmembrane region" description="Helical" evidence="12">
    <location>
        <begin position="72"/>
        <end position="98"/>
    </location>
</feature>
<gene>
    <name evidence="13" type="ORF">DSL99_408</name>
</gene>
<dbReference type="InterPro" id="IPR001734">
    <property type="entry name" value="Na/solute_symporter"/>
</dbReference>
<dbReference type="GO" id="GO:0015293">
    <property type="term" value="F:symporter activity"/>
    <property type="evidence" value="ECO:0007669"/>
    <property type="project" value="TreeGrafter"/>
</dbReference>
<keyword evidence="9 12" id="KW-0472">Membrane</keyword>
<evidence type="ECO:0000256" key="1">
    <source>
        <dbReference type="ARBA" id="ARBA00004651"/>
    </source>
</evidence>
<keyword evidence="4" id="KW-1003">Cell membrane</keyword>
<dbReference type="PANTHER" id="PTHR42985:SF47">
    <property type="entry name" value="INTEGRAL MEMBRANE TRANSPORT PROTEIN"/>
    <property type="match status" value="1"/>
</dbReference>
<feature type="transmembrane region" description="Helical" evidence="12">
    <location>
        <begin position="6"/>
        <end position="23"/>
    </location>
</feature>
<reference evidence="13 14" key="1">
    <citation type="submission" date="2018-07" db="EMBL/GenBank/DDBJ databases">
        <title>Leeuwenhoekiella genomics.</title>
        <authorList>
            <person name="Tahon G."/>
            <person name="Willems A."/>
        </authorList>
    </citation>
    <scope>NUCLEOTIDE SEQUENCE [LARGE SCALE GENOMIC DNA]</scope>
    <source>
        <strain evidence="13 14">LMG 1345</strain>
    </source>
</reference>
<sequence>MQPTTILLLIAGYFITLMLVSYFTGKGGSNEDFFKASKQSPWYLVAFGMIGASLSGVTFISVPGWVEASQFSYFQVVLGYTVGYAVISLVLLPLYYRLNLTSIYTYLEERLGTASYKTGASFFLLSRVVGASFRLYLVANVLQLLVFDSMGVPFWVTVTITILLIWLYTFKSGIKTIVWTDTLQTLFMLTALGVAIYFVSADLGLNAGSIFNFIAESDRSQMFFFDDWKSQDFFFKQFISGAFIAIVMTGLDQDMMQKNLTCRSLKDAQKNMFWFTLVLTVVNFVFLALGVLLSVYAQKNGIDASKDDLFPFIATKSGLGSGIAICFILGLIAAAYSSADSALTSLTTSFSIDILGIEKKYDKAKQIAIRKKIHIAASVILVLVIIGFKYLIADESVIARLFVFAGYTYGPLLGLYAFGLFTKWNVKDKWVPLAAVASPILGYIISDLSMQYLNFEFGFFILILNGLLTFFGLVAIRTQKH</sequence>
<dbReference type="RefSeq" id="WP_073096459.1">
    <property type="nucleotide sequence ID" value="NZ_QOVL01000002.1"/>
</dbReference>
<evidence type="ECO:0000256" key="6">
    <source>
        <dbReference type="ARBA" id="ARBA00022989"/>
    </source>
</evidence>
<dbReference type="PROSITE" id="PS50283">
    <property type="entry name" value="NA_SOLUT_SYMP_3"/>
    <property type="match status" value="1"/>
</dbReference>
<comment type="caution">
    <text evidence="13">The sequence shown here is derived from an EMBL/GenBank/DDBJ whole genome shotgun (WGS) entry which is preliminary data.</text>
</comment>
<evidence type="ECO:0000256" key="4">
    <source>
        <dbReference type="ARBA" id="ARBA00022475"/>
    </source>
</evidence>
<feature type="transmembrane region" description="Helical" evidence="12">
    <location>
        <begin position="272"/>
        <end position="297"/>
    </location>
</feature>
<feature type="transmembrane region" description="Helical" evidence="12">
    <location>
        <begin position="182"/>
        <end position="199"/>
    </location>
</feature>
<comment type="similarity">
    <text evidence="2 11">Belongs to the sodium:solute symporter (SSF) (TC 2.A.21) family.</text>
</comment>
<dbReference type="Proteomes" id="UP000290608">
    <property type="component" value="Unassembled WGS sequence"/>
</dbReference>
<feature type="transmembrane region" description="Helical" evidence="12">
    <location>
        <begin position="430"/>
        <end position="445"/>
    </location>
</feature>
<evidence type="ECO:0000256" key="2">
    <source>
        <dbReference type="ARBA" id="ARBA00006434"/>
    </source>
</evidence>
<evidence type="ECO:0000256" key="12">
    <source>
        <dbReference type="SAM" id="Phobius"/>
    </source>
</evidence>
<keyword evidence="5 12" id="KW-0812">Transmembrane</keyword>
<dbReference type="GO" id="GO:0006814">
    <property type="term" value="P:sodium ion transport"/>
    <property type="evidence" value="ECO:0007669"/>
    <property type="project" value="UniProtKB-KW"/>
</dbReference>
<keyword evidence="10" id="KW-0739">Sodium transport</keyword>
<dbReference type="EMBL" id="QOVL01000002">
    <property type="protein sequence ID" value="RXG32632.1"/>
    <property type="molecule type" value="Genomic_DNA"/>
</dbReference>
<feature type="transmembrane region" description="Helical" evidence="12">
    <location>
        <begin position="457"/>
        <end position="476"/>
    </location>
</feature>
<evidence type="ECO:0000256" key="5">
    <source>
        <dbReference type="ARBA" id="ARBA00022692"/>
    </source>
</evidence>
<evidence type="ECO:0000256" key="9">
    <source>
        <dbReference type="ARBA" id="ARBA00023136"/>
    </source>
</evidence>
<protein>
    <submittedName>
        <fullName evidence="13">Na+/proline symporter</fullName>
    </submittedName>
</protein>
<keyword evidence="8" id="KW-0406">Ion transport</keyword>
<evidence type="ECO:0000313" key="14">
    <source>
        <dbReference type="Proteomes" id="UP000290608"/>
    </source>
</evidence>
<organism evidence="13 14">
    <name type="scientific">Leeuwenhoekiella marinoflava</name>
    <dbReference type="NCBI Taxonomy" id="988"/>
    <lineage>
        <taxon>Bacteria</taxon>
        <taxon>Pseudomonadati</taxon>
        <taxon>Bacteroidota</taxon>
        <taxon>Flavobacteriia</taxon>
        <taxon>Flavobacteriales</taxon>
        <taxon>Flavobacteriaceae</taxon>
        <taxon>Leeuwenhoekiella</taxon>
    </lineage>
</organism>
<feature type="transmembrane region" description="Helical" evidence="12">
    <location>
        <begin position="152"/>
        <end position="170"/>
    </location>
</feature>
<evidence type="ECO:0000256" key="10">
    <source>
        <dbReference type="ARBA" id="ARBA00023201"/>
    </source>
</evidence>
<feature type="transmembrane region" description="Helical" evidence="12">
    <location>
        <begin position="43"/>
        <end position="66"/>
    </location>
</feature>
<dbReference type="Gene3D" id="1.20.1730.10">
    <property type="entry name" value="Sodium/glucose cotransporter"/>
    <property type="match status" value="1"/>
</dbReference>
<feature type="transmembrane region" description="Helical" evidence="12">
    <location>
        <begin position="398"/>
        <end position="418"/>
    </location>
</feature>
<dbReference type="PANTHER" id="PTHR42985">
    <property type="entry name" value="SODIUM-COUPLED MONOCARBOXYLATE TRANSPORTER"/>
    <property type="match status" value="1"/>
</dbReference>
<name>A0A4Q0PQX3_9FLAO</name>
<dbReference type="InterPro" id="IPR038377">
    <property type="entry name" value="Na/Glc_symporter_sf"/>
</dbReference>
<dbReference type="Pfam" id="PF00474">
    <property type="entry name" value="SSF"/>
    <property type="match status" value="1"/>
</dbReference>
<proteinExistence type="inferred from homology"/>
<dbReference type="AlphaFoldDB" id="A0A4Q0PQX3"/>
<feature type="transmembrane region" description="Helical" evidence="12">
    <location>
        <begin position="119"/>
        <end position="146"/>
    </location>
</feature>
<evidence type="ECO:0000256" key="11">
    <source>
        <dbReference type="RuleBase" id="RU362091"/>
    </source>
</evidence>
<keyword evidence="7" id="KW-0915">Sodium</keyword>
<evidence type="ECO:0000256" key="7">
    <source>
        <dbReference type="ARBA" id="ARBA00023053"/>
    </source>
</evidence>
<dbReference type="GO" id="GO:0005886">
    <property type="term" value="C:plasma membrane"/>
    <property type="evidence" value="ECO:0007669"/>
    <property type="project" value="UniProtKB-SubCell"/>
</dbReference>
<feature type="transmembrane region" description="Helical" evidence="12">
    <location>
        <begin position="373"/>
        <end position="392"/>
    </location>
</feature>
<feature type="transmembrane region" description="Helical" evidence="12">
    <location>
        <begin position="233"/>
        <end position="251"/>
    </location>
</feature>
<evidence type="ECO:0000256" key="8">
    <source>
        <dbReference type="ARBA" id="ARBA00023065"/>
    </source>
</evidence>